<protein>
    <submittedName>
        <fullName evidence="1">Uncharacterized protein</fullName>
    </submittedName>
</protein>
<organism evidence="1">
    <name type="scientific">uncultured Caudovirales phage</name>
    <dbReference type="NCBI Taxonomy" id="2100421"/>
    <lineage>
        <taxon>Viruses</taxon>
        <taxon>Duplodnaviria</taxon>
        <taxon>Heunggongvirae</taxon>
        <taxon>Uroviricota</taxon>
        <taxon>Caudoviricetes</taxon>
        <taxon>Peduoviridae</taxon>
        <taxon>Maltschvirus</taxon>
        <taxon>Maltschvirus maltsch</taxon>
    </lineage>
</organism>
<reference evidence="1" key="1">
    <citation type="submission" date="2020-05" db="EMBL/GenBank/DDBJ databases">
        <authorList>
            <person name="Chiriac C."/>
            <person name="Salcher M."/>
            <person name="Ghai R."/>
            <person name="Kavagutti S V."/>
        </authorList>
    </citation>
    <scope>NUCLEOTIDE SEQUENCE</scope>
</reference>
<name>A0A6J5QTF0_9CAUD</name>
<accession>A0A6J5QTF0</accession>
<evidence type="ECO:0000313" key="1">
    <source>
        <dbReference type="EMBL" id="CAB4187870.1"/>
    </source>
</evidence>
<sequence length="61" mass="6666">MNITDAASIVYAGHSPASWLYNVVTKLERQITTLDAQGADTSLLRQHLQNVQSAIDADKQP</sequence>
<dbReference type="EMBL" id="LR797117">
    <property type="protein sequence ID" value="CAB4187870.1"/>
    <property type="molecule type" value="Genomic_DNA"/>
</dbReference>
<proteinExistence type="predicted"/>
<gene>
    <name evidence="1" type="ORF">UFOVP1166_6</name>
</gene>